<evidence type="ECO:0000313" key="2">
    <source>
        <dbReference type="EMBL" id="AAB21098.2"/>
    </source>
</evidence>
<accession>E9P9Y7</accession>
<sequence length="71" mass="7629">MVMTSSKENPPAMPTTMPAALPFKPKDSPMTVIKTKTDAPVTAAIGMTLFNSLATFCSTRPIKVMPWSLNS</sequence>
<gene>
    <name evidence="2" type="primary">ORF27 downstream to MRP-L27</name>
</gene>
<name>E9P9Y7_YEASX</name>
<feature type="non-terminal residue" evidence="2">
    <location>
        <position position="71"/>
    </location>
</feature>
<reference evidence="2" key="1">
    <citation type="journal article" date="1991" name="Biochimie">
        <title>The nuclear coded mitoribosomal proteins YmL27 and YmL31 are both essential for mitochondrial function in yeast.</title>
        <authorList>
            <person name="Graack H.-R."/>
            <person name="Grohmann L."/>
            <person name="Kitakawa M."/>
        </authorList>
    </citation>
    <scope>NUCLEOTIDE SEQUENCE</scope>
</reference>
<proteinExistence type="predicted"/>
<organism evidence="2">
    <name type="scientific">Saccharomyces cerevisiae</name>
    <name type="common">Baker's yeast</name>
    <dbReference type="NCBI Taxonomy" id="4932"/>
    <lineage>
        <taxon>Eukaryota</taxon>
        <taxon>Fungi</taxon>
        <taxon>Dikarya</taxon>
        <taxon>Ascomycota</taxon>
        <taxon>Saccharomycotina</taxon>
        <taxon>Saccharomycetes</taxon>
        <taxon>Saccharomycetales</taxon>
        <taxon>Saccharomycetaceae</taxon>
        <taxon>Saccharomyces</taxon>
    </lineage>
</organism>
<dbReference type="AlphaFoldDB" id="E9P9Y7"/>
<keyword evidence="2" id="KW-0496">Mitochondrion</keyword>
<geneLocation type="mitochondrion" evidence="2"/>
<protein>
    <submittedName>
        <fullName evidence="2">YmL27</fullName>
    </submittedName>
</protein>
<dbReference type="EMBL" id="S77888">
    <property type="protein sequence ID" value="AAB21098.2"/>
    <property type="molecule type" value="Genomic_DNA"/>
</dbReference>
<feature type="region of interest" description="Disordered" evidence="1">
    <location>
        <begin position="1"/>
        <end position="28"/>
    </location>
</feature>
<evidence type="ECO:0000256" key="1">
    <source>
        <dbReference type="SAM" id="MobiDB-lite"/>
    </source>
</evidence>